<feature type="chain" id="PRO_5021706408" evidence="1">
    <location>
        <begin position="19"/>
        <end position="241"/>
    </location>
</feature>
<reference evidence="2 3" key="1">
    <citation type="submission" date="2019-07" db="EMBL/GenBank/DDBJ databases">
        <title>Pseudomonas mangiferae sp. nov., isolated from bark of mango tree in Thailand.</title>
        <authorList>
            <person name="Srisuk N."/>
            <person name="Anurat P."/>
        </authorList>
    </citation>
    <scope>NUCLEOTIDE SEQUENCE [LARGE SCALE GENOMIC DNA]</scope>
    <source>
        <strain evidence="2 3">DMKU_BBB3-04</strain>
    </source>
</reference>
<evidence type="ECO:0000256" key="1">
    <source>
        <dbReference type="SAM" id="SignalP"/>
    </source>
</evidence>
<sequence>MRRALLLLLACFALPVVAAEPAEPKPFTASYTADWKQVPFSGTAGRSLKKLDDGRWQLDFEASMLVASLSEVSSFRMEKGVFLPQNYRLNRNGLGKGKQVELDFDWSQKQVIGNDRGEPVRQLLNRGLLDKSTYQMALQHDVAAGKKSMSYQVIDGEDIETYDFRVLGEERVDTQAGTVDAIKVERVRDPTQSSRKTVLWFAKDWDFLLVRLHQVEKDGKEYQIMLKEGTVGGRKVVGAAS</sequence>
<organism evidence="2 3">
    <name type="scientific">Pseudomonas mangiferae</name>
    <dbReference type="NCBI Taxonomy" id="2593654"/>
    <lineage>
        <taxon>Bacteria</taxon>
        <taxon>Pseudomonadati</taxon>
        <taxon>Pseudomonadota</taxon>
        <taxon>Gammaproteobacteria</taxon>
        <taxon>Pseudomonadales</taxon>
        <taxon>Pseudomonadaceae</taxon>
        <taxon>Pseudomonas</taxon>
    </lineage>
</organism>
<protein>
    <submittedName>
        <fullName evidence="2">DUF3108 domain-containing protein</fullName>
    </submittedName>
</protein>
<dbReference type="RefSeq" id="WP_143487678.1">
    <property type="nucleotide sequence ID" value="NZ_VJOY01000004.1"/>
</dbReference>
<proteinExistence type="predicted"/>
<comment type="caution">
    <text evidence="2">The sequence shown here is derived from an EMBL/GenBank/DDBJ whole genome shotgun (WGS) entry which is preliminary data.</text>
</comment>
<dbReference type="InterPro" id="IPR021457">
    <property type="entry name" value="DUF3108"/>
</dbReference>
<keyword evidence="1" id="KW-0732">Signal</keyword>
<dbReference type="OrthoDB" id="6007799at2"/>
<dbReference type="EMBL" id="VJOY01000004">
    <property type="protein sequence ID" value="TRX75586.1"/>
    <property type="molecule type" value="Genomic_DNA"/>
</dbReference>
<name>A0A553H1F8_9PSED</name>
<dbReference type="AlphaFoldDB" id="A0A553H1F8"/>
<dbReference type="Proteomes" id="UP000315235">
    <property type="component" value="Unassembled WGS sequence"/>
</dbReference>
<gene>
    <name evidence="2" type="ORF">FM069_07530</name>
</gene>
<evidence type="ECO:0000313" key="3">
    <source>
        <dbReference type="Proteomes" id="UP000315235"/>
    </source>
</evidence>
<evidence type="ECO:0000313" key="2">
    <source>
        <dbReference type="EMBL" id="TRX75586.1"/>
    </source>
</evidence>
<dbReference type="Gene3D" id="2.40.360.20">
    <property type="match status" value="1"/>
</dbReference>
<accession>A0A553H1F8</accession>
<feature type="signal peptide" evidence="1">
    <location>
        <begin position="1"/>
        <end position="18"/>
    </location>
</feature>
<dbReference type="Pfam" id="PF11306">
    <property type="entry name" value="DUF3108"/>
    <property type="match status" value="1"/>
</dbReference>
<keyword evidence="3" id="KW-1185">Reference proteome</keyword>